<dbReference type="EMBL" id="JABCLD010001910">
    <property type="protein sequence ID" value="NMU27786.1"/>
    <property type="molecule type" value="Genomic_DNA"/>
</dbReference>
<evidence type="ECO:0000256" key="3">
    <source>
        <dbReference type="ARBA" id="ARBA00023163"/>
    </source>
</evidence>
<keyword evidence="1" id="KW-0805">Transcription regulation</keyword>
<evidence type="ECO:0000256" key="1">
    <source>
        <dbReference type="ARBA" id="ARBA00023015"/>
    </source>
</evidence>
<evidence type="ECO:0000256" key="2">
    <source>
        <dbReference type="ARBA" id="ARBA00023125"/>
    </source>
</evidence>
<sequence length="51" mass="5926">MSDKSEKLALRLGDILTRLFMGEVLSPEQLVADYQVSEKTLRRDFNERLVN</sequence>
<keyword evidence="2" id="KW-0238">DNA-binding</keyword>
<feature type="domain" description="HTH deoR-type" evidence="4">
    <location>
        <begin position="11"/>
        <end position="47"/>
    </location>
</feature>
<evidence type="ECO:0000313" key="6">
    <source>
        <dbReference type="Proteomes" id="UP000555836"/>
    </source>
</evidence>
<comment type="caution">
    <text evidence="5">The sequence shown here is derived from an EMBL/GenBank/DDBJ whole genome shotgun (WGS) entry which is preliminary data.</text>
</comment>
<name>A0A7Y0S7G7_VIBPH</name>
<gene>
    <name evidence="5" type="ORF">HKB21_19455</name>
</gene>
<dbReference type="AlphaFoldDB" id="A0A7Y0S7G7"/>
<evidence type="ECO:0000259" key="4">
    <source>
        <dbReference type="Pfam" id="PF08220"/>
    </source>
</evidence>
<dbReference type="InterPro" id="IPR001034">
    <property type="entry name" value="DeoR_HTH"/>
</dbReference>
<dbReference type="PROSITE" id="PS00894">
    <property type="entry name" value="HTH_DEOR_1"/>
    <property type="match status" value="1"/>
</dbReference>
<dbReference type="Pfam" id="PF08220">
    <property type="entry name" value="HTH_DeoR"/>
    <property type="match status" value="1"/>
</dbReference>
<dbReference type="InterPro" id="IPR018356">
    <property type="entry name" value="Tscrpt_reg_HTH_DeoR_CS"/>
</dbReference>
<accession>A0A7Y0S7G7</accession>
<protein>
    <submittedName>
        <fullName evidence="5">DeoR family transcriptional regulator</fullName>
    </submittedName>
</protein>
<proteinExistence type="predicted"/>
<evidence type="ECO:0000313" key="5">
    <source>
        <dbReference type="EMBL" id="NMU27786.1"/>
    </source>
</evidence>
<reference evidence="5 6" key="1">
    <citation type="submission" date="2020-04" db="EMBL/GenBank/DDBJ databases">
        <title>Whole-genome sequencing of Vibrio spp. from China reveals different genetic environments of blaCTX-M-14 among diverse lineages.</title>
        <authorList>
            <person name="Zheng Z."/>
            <person name="Ye L."/>
            <person name="Chen S."/>
        </authorList>
    </citation>
    <scope>NUCLEOTIDE SEQUENCE [LARGE SCALE GENOMIC DNA]</scope>
    <source>
        <strain evidence="5 6">Vb0574</strain>
    </source>
</reference>
<dbReference type="Proteomes" id="UP000555836">
    <property type="component" value="Unassembled WGS sequence"/>
</dbReference>
<keyword evidence="3" id="KW-0804">Transcription</keyword>
<dbReference type="GO" id="GO:0003677">
    <property type="term" value="F:DNA binding"/>
    <property type="evidence" value="ECO:0007669"/>
    <property type="project" value="UniProtKB-KW"/>
</dbReference>
<feature type="non-terminal residue" evidence="5">
    <location>
        <position position="51"/>
    </location>
</feature>
<organism evidence="5 6">
    <name type="scientific">Vibrio parahaemolyticus</name>
    <dbReference type="NCBI Taxonomy" id="670"/>
    <lineage>
        <taxon>Bacteria</taxon>
        <taxon>Pseudomonadati</taxon>
        <taxon>Pseudomonadota</taxon>
        <taxon>Gammaproteobacteria</taxon>
        <taxon>Vibrionales</taxon>
        <taxon>Vibrionaceae</taxon>
        <taxon>Vibrio</taxon>
    </lineage>
</organism>
<dbReference type="GO" id="GO:0003700">
    <property type="term" value="F:DNA-binding transcription factor activity"/>
    <property type="evidence" value="ECO:0007669"/>
    <property type="project" value="InterPro"/>
</dbReference>